<evidence type="ECO:0000313" key="4">
    <source>
        <dbReference type="Proteomes" id="UP000799118"/>
    </source>
</evidence>
<keyword evidence="2" id="KW-0812">Transmembrane</keyword>
<feature type="transmembrane region" description="Helical" evidence="2">
    <location>
        <begin position="141"/>
        <end position="162"/>
    </location>
</feature>
<reference evidence="3" key="1">
    <citation type="journal article" date="2019" name="Environ. Microbiol.">
        <title>Fungal ecological strategies reflected in gene transcription - a case study of two litter decomposers.</title>
        <authorList>
            <person name="Barbi F."/>
            <person name="Kohler A."/>
            <person name="Barry K."/>
            <person name="Baskaran P."/>
            <person name="Daum C."/>
            <person name="Fauchery L."/>
            <person name="Ihrmark K."/>
            <person name="Kuo A."/>
            <person name="LaButti K."/>
            <person name="Lipzen A."/>
            <person name="Morin E."/>
            <person name="Grigoriev I.V."/>
            <person name="Henrissat B."/>
            <person name="Lindahl B."/>
            <person name="Martin F."/>
        </authorList>
    </citation>
    <scope>NUCLEOTIDE SEQUENCE</scope>
    <source>
        <strain evidence="3">JB14</strain>
    </source>
</reference>
<evidence type="ECO:0000256" key="1">
    <source>
        <dbReference type="SAM" id="MobiDB-lite"/>
    </source>
</evidence>
<accession>A0A6A4GHE6</accession>
<sequence length="176" mass="19015">MPSKASTAPQSRPNIGRNSDYTPAASAPSATRSDILTPVPPAMAASDLTREQADFLQNLQQRSSAVAYLLPPALGHPLISMTKTPNGLSARLLVVYEDNADYKQVVVVVGPDKEATVWLLRRLLGSTNKEKVITRQTRKAIFLWLAVGCIVFGVIGLFVAWARAEAVGMVVMNLID</sequence>
<proteinExistence type="predicted"/>
<evidence type="ECO:0000313" key="3">
    <source>
        <dbReference type="EMBL" id="KAE9384705.1"/>
    </source>
</evidence>
<dbReference type="EMBL" id="ML770093">
    <property type="protein sequence ID" value="KAE9384705.1"/>
    <property type="molecule type" value="Genomic_DNA"/>
</dbReference>
<dbReference type="Proteomes" id="UP000799118">
    <property type="component" value="Unassembled WGS sequence"/>
</dbReference>
<gene>
    <name evidence="3" type="ORF">BT96DRAFT_950367</name>
</gene>
<organism evidence="3 4">
    <name type="scientific">Gymnopus androsaceus JB14</name>
    <dbReference type="NCBI Taxonomy" id="1447944"/>
    <lineage>
        <taxon>Eukaryota</taxon>
        <taxon>Fungi</taxon>
        <taxon>Dikarya</taxon>
        <taxon>Basidiomycota</taxon>
        <taxon>Agaricomycotina</taxon>
        <taxon>Agaricomycetes</taxon>
        <taxon>Agaricomycetidae</taxon>
        <taxon>Agaricales</taxon>
        <taxon>Marasmiineae</taxon>
        <taxon>Omphalotaceae</taxon>
        <taxon>Gymnopus</taxon>
    </lineage>
</organism>
<feature type="region of interest" description="Disordered" evidence="1">
    <location>
        <begin position="1"/>
        <end position="38"/>
    </location>
</feature>
<name>A0A6A4GHE6_9AGAR</name>
<feature type="compositionally biased region" description="Polar residues" evidence="1">
    <location>
        <begin position="1"/>
        <end position="21"/>
    </location>
</feature>
<feature type="compositionally biased region" description="Low complexity" evidence="1">
    <location>
        <begin position="22"/>
        <end position="31"/>
    </location>
</feature>
<protein>
    <submittedName>
        <fullName evidence="3">Uncharacterized protein</fullName>
    </submittedName>
</protein>
<keyword evidence="2" id="KW-0472">Membrane</keyword>
<evidence type="ECO:0000256" key="2">
    <source>
        <dbReference type="SAM" id="Phobius"/>
    </source>
</evidence>
<dbReference type="AlphaFoldDB" id="A0A6A4GHE6"/>
<keyword evidence="4" id="KW-1185">Reference proteome</keyword>
<dbReference type="OrthoDB" id="3107064at2759"/>
<keyword evidence="2" id="KW-1133">Transmembrane helix</keyword>